<feature type="transmembrane region" description="Helical" evidence="9">
    <location>
        <begin position="366"/>
        <end position="390"/>
    </location>
</feature>
<keyword evidence="6 9" id="KW-0812">Transmembrane</keyword>
<dbReference type="EMBL" id="JACHVC010000012">
    <property type="protein sequence ID" value="MBC2607358.1"/>
    <property type="molecule type" value="Genomic_DNA"/>
</dbReference>
<dbReference type="Gene3D" id="3.30.70.1440">
    <property type="entry name" value="Multidrug efflux transporter AcrB pore domain"/>
    <property type="match status" value="1"/>
</dbReference>
<dbReference type="Proteomes" id="UP000526501">
    <property type="component" value="Unassembled WGS sequence"/>
</dbReference>
<dbReference type="AlphaFoldDB" id="A0A7X1B7Z8"/>
<proteinExistence type="inferred from homology"/>
<dbReference type="NCBIfam" id="TIGR00915">
    <property type="entry name" value="2A0602"/>
    <property type="match status" value="1"/>
</dbReference>
<feature type="transmembrane region" description="Helical" evidence="9">
    <location>
        <begin position="396"/>
        <end position="416"/>
    </location>
</feature>
<dbReference type="FunFam" id="1.20.1640.10:FF:000001">
    <property type="entry name" value="Efflux pump membrane transporter"/>
    <property type="match status" value="1"/>
</dbReference>
<organism evidence="10 11">
    <name type="scientific">Pelagicoccus albus</name>
    <dbReference type="NCBI Taxonomy" id="415222"/>
    <lineage>
        <taxon>Bacteria</taxon>
        <taxon>Pseudomonadati</taxon>
        <taxon>Verrucomicrobiota</taxon>
        <taxon>Opitutia</taxon>
        <taxon>Puniceicoccales</taxon>
        <taxon>Pelagicoccaceae</taxon>
        <taxon>Pelagicoccus</taxon>
    </lineage>
</organism>
<feature type="transmembrane region" description="Helical" evidence="9">
    <location>
        <begin position="897"/>
        <end position="917"/>
    </location>
</feature>
<dbReference type="NCBIfam" id="NF000282">
    <property type="entry name" value="RND_permease_1"/>
    <property type="match status" value="1"/>
</dbReference>
<dbReference type="FunFam" id="3.30.2090.10:FF:000001">
    <property type="entry name" value="Efflux pump membrane transporter"/>
    <property type="match status" value="1"/>
</dbReference>
<evidence type="ECO:0000256" key="7">
    <source>
        <dbReference type="ARBA" id="ARBA00022989"/>
    </source>
</evidence>
<dbReference type="GO" id="GO:0015562">
    <property type="term" value="F:efflux transmembrane transporter activity"/>
    <property type="evidence" value="ECO:0007669"/>
    <property type="project" value="InterPro"/>
</dbReference>
<dbReference type="GO" id="GO:0009636">
    <property type="term" value="P:response to toxic substance"/>
    <property type="evidence" value="ECO:0007669"/>
    <property type="project" value="UniProtKB-ARBA"/>
</dbReference>
<feature type="transmembrane region" description="Helical" evidence="9">
    <location>
        <begin position="540"/>
        <end position="558"/>
    </location>
</feature>
<comment type="similarity">
    <text evidence="2">Belongs to the resistance-nodulation-cell division (RND) (TC 2.A.6) family.</text>
</comment>
<dbReference type="PANTHER" id="PTHR32063">
    <property type="match status" value="1"/>
</dbReference>
<feature type="transmembrane region" description="Helical" evidence="9">
    <location>
        <begin position="339"/>
        <end position="359"/>
    </location>
</feature>
<dbReference type="PANTHER" id="PTHR32063:SF13">
    <property type="entry name" value="MULTIDRUG EFFLUX PUMP SUBUNIT ACRB-RELATED"/>
    <property type="match status" value="1"/>
</dbReference>
<dbReference type="FunFam" id="3.30.2090.10:FF:000002">
    <property type="entry name" value="Efflux pump membrane transporter"/>
    <property type="match status" value="1"/>
</dbReference>
<keyword evidence="3" id="KW-0813">Transport</keyword>
<dbReference type="GO" id="GO:0005886">
    <property type="term" value="C:plasma membrane"/>
    <property type="evidence" value="ECO:0007669"/>
    <property type="project" value="UniProtKB-SubCell"/>
</dbReference>
<keyword evidence="4" id="KW-1003">Cell membrane</keyword>
<dbReference type="Gene3D" id="3.30.70.1320">
    <property type="entry name" value="Multidrug efflux transporter AcrB pore domain like"/>
    <property type="match status" value="1"/>
</dbReference>
<dbReference type="InterPro" id="IPR004764">
    <property type="entry name" value="MdtF-like"/>
</dbReference>
<feature type="transmembrane region" description="Helical" evidence="9">
    <location>
        <begin position="470"/>
        <end position="497"/>
    </location>
</feature>
<accession>A0A7X1B7Z8</accession>
<evidence type="ECO:0000256" key="1">
    <source>
        <dbReference type="ARBA" id="ARBA00004429"/>
    </source>
</evidence>
<feature type="transmembrane region" description="Helical" evidence="9">
    <location>
        <begin position="437"/>
        <end position="458"/>
    </location>
</feature>
<dbReference type="FunFam" id="3.30.70.1430:FF:000001">
    <property type="entry name" value="Efflux pump membrane transporter"/>
    <property type="match status" value="1"/>
</dbReference>
<dbReference type="Pfam" id="PF00873">
    <property type="entry name" value="ACR_tran"/>
    <property type="match status" value="1"/>
</dbReference>
<keyword evidence="11" id="KW-1185">Reference proteome</keyword>
<evidence type="ECO:0000256" key="8">
    <source>
        <dbReference type="ARBA" id="ARBA00023136"/>
    </source>
</evidence>
<feature type="transmembrane region" description="Helical" evidence="9">
    <location>
        <begin position="923"/>
        <end position="951"/>
    </location>
</feature>
<dbReference type="SUPFAM" id="SSF82693">
    <property type="entry name" value="Multidrug efflux transporter AcrB pore domain, PN1, PN2, PC1 and PC2 subdomains"/>
    <property type="match status" value="3"/>
</dbReference>
<reference evidence="10 11" key="1">
    <citation type="submission" date="2020-07" db="EMBL/GenBank/DDBJ databases">
        <authorList>
            <person name="Feng X."/>
        </authorList>
    </citation>
    <scope>NUCLEOTIDE SEQUENCE [LARGE SCALE GENOMIC DNA]</scope>
    <source>
        <strain evidence="10 11">JCM23202</strain>
    </source>
</reference>
<keyword evidence="5" id="KW-0997">Cell inner membrane</keyword>
<dbReference type="RefSeq" id="WP_185661205.1">
    <property type="nucleotide sequence ID" value="NZ_CAWPOO010000012.1"/>
</dbReference>
<dbReference type="SUPFAM" id="SSF82714">
    <property type="entry name" value="Multidrug efflux transporter AcrB TolC docking domain, DN and DC subdomains"/>
    <property type="match status" value="2"/>
</dbReference>
<evidence type="ECO:0000256" key="4">
    <source>
        <dbReference type="ARBA" id="ARBA00022475"/>
    </source>
</evidence>
<dbReference type="Gene3D" id="1.20.1640.10">
    <property type="entry name" value="Multidrug efflux transporter AcrB transmembrane domain"/>
    <property type="match status" value="2"/>
</dbReference>
<protein>
    <submittedName>
        <fullName evidence="10">Efflux RND transporter permease subunit</fullName>
    </submittedName>
</protein>
<dbReference type="FunFam" id="3.30.70.1430:FF:000002">
    <property type="entry name" value="Efflux pump membrane transporter"/>
    <property type="match status" value="1"/>
</dbReference>
<dbReference type="Gene3D" id="3.30.2090.10">
    <property type="entry name" value="Multidrug efflux transporter AcrB TolC docking domain, DN and DC subdomains"/>
    <property type="match status" value="2"/>
</dbReference>
<keyword evidence="8 9" id="KW-0472">Membrane</keyword>
<evidence type="ECO:0000256" key="2">
    <source>
        <dbReference type="ARBA" id="ARBA00010942"/>
    </source>
</evidence>
<evidence type="ECO:0000256" key="3">
    <source>
        <dbReference type="ARBA" id="ARBA00022448"/>
    </source>
</evidence>
<dbReference type="GO" id="GO:0042910">
    <property type="term" value="F:xenobiotic transmembrane transporter activity"/>
    <property type="evidence" value="ECO:0007669"/>
    <property type="project" value="TreeGrafter"/>
</dbReference>
<comment type="subcellular location">
    <subcellularLocation>
        <location evidence="1">Cell inner membrane</location>
        <topology evidence="1">Multi-pass membrane protein</topology>
    </subcellularLocation>
</comment>
<dbReference type="InterPro" id="IPR001036">
    <property type="entry name" value="Acrflvin-R"/>
</dbReference>
<sequence length="1040" mass="111292">MAKFFIDRPIFSWVIALTIMIAGALSMTQLPISRYPTVAPPSVSISAVYPGASAQVVEDSVTQIIEQSLTGLDGLIYLSATSDSSGVSQITATFETGTDPDIAQVQVQNKIQSATALLPSQVQQQGVTVSKSGEGFLMVLGFVSEDGSMGRVDIADYLVANVADQIARVDGVGGTRVFGGQYAMRIWLDPNKLQSYELSVSDITSAVQAQNSQVSIGQLGGAPAVEGQEINFTINTRGRLETADEFADIVVRSNSDGSLLRLSDVARVELGSQEYGQETHYNGQQAGGMAVSLASGANSLATAAAVKEAIKEMEPFLPEGLRVVIPFDNTPFVEVAIEGVVHTLLEAVVLVFIVMFLFLQNWRATLIPTIAIPVVLLGTFGILSLFGFSINMLTMFAMILAIGLLVDDAIVVVENVERLMSEEGLSPKEAAKKSMDQITGALIGIGVVLSAVFVPMAFLGGATGVIYQQFSVTIVAAMGLSVIVAIIFTPALCATMLKPIEKGHHIKDTGFFGWFNRTFDRTNNGYQGIVGKIIGHSKSFFAAFLVIVGLMVLLFMKLPTGFLPNEDQGSIYAQIIGPVGATKEHTLEVLEEVENFLMNDEKGVVSDAFTVQGFSFAGAGQGNGMAFVSLENWDDRPNPEQSAQALAGRANAAFSRIEGATVFAFAPPPITELGNSAGFTFYLKDNGGQGHEALIAARNQFFGMAAQNPRLTNVRPNGLEDTPQLRVIIDNAKATSLGLSISEINTTLGVAWGGLYIDDFIDRGRVKRVYMQSEAEHRMQPEDFNDWSVRNSDGEMVPFSAFGTTEWSYGSPRLERYNGVPAVQIQGQGSNGTSSGDAMLEVEKLVEQLPAGFGIEWTGSSYQERQAGDQTTLLYALSLLMVFLALAALYESWTIPTAVLLAAPLGIVGAVLANMARGFERDVYFQVAMLTTVGLTSKNAILIVEFAKINLESGMKLMEATLHAVRDRLRPILMTSLAFGLGVVPLAIASGAGSGAQMAIGTGVLGGMLVGTFLGLFFVPLFFFVIERLFIRKKGHQSHA</sequence>
<evidence type="ECO:0000256" key="6">
    <source>
        <dbReference type="ARBA" id="ARBA00022692"/>
    </source>
</evidence>
<comment type="caution">
    <text evidence="10">The sequence shown here is derived from an EMBL/GenBank/DDBJ whole genome shotgun (WGS) entry which is preliminary data.</text>
</comment>
<evidence type="ECO:0000256" key="5">
    <source>
        <dbReference type="ARBA" id="ARBA00022519"/>
    </source>
</evidence>
<feature type="transmembrane region" description="Helical" evidence="9">
    <location>
        <begin position="873"/>
        <end position="890"/>
    </location>
</feature>
<dbReference type="Gene3D" id="3.30.70.1430">
    <property type="entry name" value="Multidrug efflux transporter AcrB pore domain"/>
    <property type="match status" value="2"/>
</dbReference>
<dbReference type="InterPro" id="IPR027463">
    <property type="entry name" value="AcrB_DN_DC_subdom"/>
</dbReference>
<dbReference type="SUPFAM" id="SSF82866">
    <property type="entry name" value="Multidrug efflux transporter AcrB transmembrane domain"/>
    <property type="match status" value="2"/>
</dbReference>
<evidence type="ECO:0000256" key="9">
    <source>
        <dbReference type="SAM" id="Phobius"/>
    </source>
</evidence>
<evidence type="ECO:0000313" key="10">
    <source>
        <dbReference type="EMBL" id="MBC2607358.1"/>
    </source>
</evidence>
<dbReference type="PRINTS" id="PR00702">
    <property type="entry name" value="ACRIFLAVINRP"/>
</dbReference>
<feature type="transmembrane region" description="Helical" evidence="9">
    <location>
        <begin position="972"/>
        <end position="992"/>
    </location>
</feature>
<keyword evidence="7 9" id="KW-1133">Transmembrane helix</keyword>
<evidence type="ECO:0000313" key="11">
    <source>
        <dbReference type="Proteomes" id="UP000526501"/>
    </source>
</evidence>
<feature type="transmembrane region" description="Helical" evidence="9">
    <location>
        <begin position="1004"/>
        <end position="1026"/>
    </location>
</feature>
<gene>
    <name evidence="10" type="ORF">H5P27_15000</name>
</gene>
<name>A0A7X1B7Z8_9BACT</name>